<organism evidence="1 2">
    <name type="scientific">Lithospermum erythrorhizon</name>
    <name type="common">Purple gromwell</name>
    <name type="synonym">Lithospermum officinale var. erythrorhizon</name>
    <dbReference type="NCBI Taxonomy" id="34254"/>
    <lineage>
        <taxon>Eukaryota</taxon>
        <taxon>Viridiplantae</taxon>
        <taxon>Streptophyta</taxon>
        <taxon>Embryophyta</taxon>
        <taxon>Tracheophyta</taxon>
        <taxon>Spermatophyta</taxon>
        <taxon>Magnoliopsida</taxon>
        <taxon>eudicotyledons</taxon>
        <taxon>Gunneridae</taxon>
        <taxon>Pentapetalae</taxon>
        <taxon>asterids</taxon>
        <taxon>lamiids</taxon>
        <taxon>Boraginales</taxon>
        <taxon>Boraginaceae</taxon>
        <taxon>Boraginoideae</taxon>
        <taxon>Lithospermeae</taxon>
        <taxon>Lithospermum</taxon>
    </lineage>
</organism>
<dbReference type="EMBL" id="BAABME010015532">
    <property type="protein sequence ID" value="GAA0141675.1"/>
    <property type="molecule type" value="Genomic_DNA"/>
</dbReference>
<sequence length="264" mass="30832">MEKKTPAIGYIYEAMDRAKEDISKAFSDREDTYNEFFTIIDRRWDNKLHKPLHAAGHSLNRSLFDKDQEIDGVYEIVEGFQTFLLKMVLDHEKQEKIMEELDAYRGTEGSFGSPLAKKFRDKHSPAHWWMNYAHLDVRSWRFFEHIHSKRRNMLEQVRLNDLVYIKYNRALKRRYAIHGRIDPIALSDIDDSNEWFTGNPKNIDKSVVIDDEDDGLAGVDVGEEEEGANYNLRSQNATSSVARSKNRSMLADRIQKKKILLCGT</sequence>
<evidence type="ECO:0000313" key="1">
    <source>
        <dbReference type="EMBL" id="GAA0141675.1"/>
    </source>
</evidence>
<protein>
    <submittedName>
        <fullName evidence="1">Uncharacterized protein</fullName>
    </submittedName>
</protein>
<gene>
    <name evidence="1" type="ORF">LIER_35437</name>
</gene>
<dbReference type="AlphaFoldDB" id="A0AAV3NQQ7"/>
<accession>A0AAV3NQQ7</accession>
<name>A0AAV3NQQ7_LITER</name>
<dbReference type="Proteomes" id="UP001454036">
    <property type="component" value="Unassembled WGS sequence"/>
</dbReference>
<keyword evidence="2" id="KW-1185">Reference proteome</keyword>
<proteinExistence type="predicted"/>
<dbReference type="SUPFAM" id="SSF53098">
    <property type="entry name" value="Ribonuclease H-like"/>
    <property type="match status" value="1"/>
</dbReference>
<reference evidence="1 2" key="1">
    <citation type="submission" date="2024-01" db="EMBL/GenBank/DDBJ databases">
        <title>The complete chloroplast genome sequence of Lithospermum erythrorhizon: insights into the phylogenetic relationship among Boraginaceae species and the maternal lineages of purple gromwells.</title>
        <authorList>
            <person name="Okada T."/>
            <person name="Watanabe K."/>
        </authorList>
    </citation>
    <scope>NUCLEOTIDE SEQUENCE [LARGE SCALE GENOMIC DNA]</scope>
</reference>
<dbReference type="InterPro" id="IPR012337">
    <property type="entry name" value="RNaseH-like_sf"/>
</dbReference>
<evidence type="ECO:0000313" key="2">
    <source>
        <dbReference type="Proteomes" id="UP001454036"/>
    </source>
</evidence>
<comment type="caution">
    <text evidence="1">The sequence shown here is derived from an EMBL/GenBank/DDBJ whole genome shotgun (WGS) entry which is preliminary data.</text>
</comment>